<dbReference type="InterPro" id="IPR000219">
    <property type="entry name" value="DH_dom"/>
</dbReference>
<dbReference type="Pfam" id="PF00621">
    <property type="entry name" value="RhoGEF"/>
    <property type="match status" value="1"/>
</dbReference>
<dbReference type="PANTHER" id="PTHR12673:SF263">
    <property type="entry name" value="PLECKSTRIN DOMAIN-CONTAINING PROTEIN"/>
    <property type="match status" value="1"/>
</dbReference>
<dbReference type="VEuPathDB" id="AmoebaDB:KM1_258820"/>
<dbReference type="Proteomes" id="UP000078387">
    <property type="component" value="Unassembled WGS sequence"/>
</dbReference>
<dbReference type="SUPFAM" id="SSF48065">
    <property type="entry name" value="DBL homology domain (DH-domain)"/>
    <property type="match status" value="1"/>
</dbReference>
<evidence type="ECO:0000256" key="1">
    <source>
        <dbReference type="SAM" id="MobiDB-lite"/>
    </source>
</evidence>
<dbReference type="InterPro" id="IPR035899">
    <property type="entry name" value="DBL_dom_sf"/>
</dbReference>
<dbReference type="VEuPathDB" id="AmoebaDB:EHI5A_072550"/>
<proteinExistence type="predicted"/>
<dbReference type="OMA" id="VESNCTP"/>
<dbReference type="InterPro" id="IPR051092">
    <property type="entry name" value="FYVE_RhoGEF_PH"/>
</dbReference>
<evidence type="ECO:0000259" key="2">
    <source>
        <dbReference type="PROSITE" id="PS50010"/>
    </source>
</evidence>
<comment type="caution">
    <text evidence="3">The sequence shown here is derived from an EMBL/GenBank/DDBJ whole genome shotgun (WGS) entry which is preliminary data.</text>
</comment>
<feature type="compositionally biased region" description="Basic and acidic residues" evidence="1">
    <location>
        <begin position="308"/>
        <end position="333"/>
    </location>
</feature>
<dbReference type="VEuPathDB" id="AmoebaDB:EHI8A_181610"/>
<feature type="compositionally biased region" description="Polar residues" evidence="1">
    <location>
        <begin position="237"/>
        <end position="257"/>
    </location>
</feature>
<accession>A0A5K1TZ12</accession>
<dbReference type="VEuPathDB" id="AmoebaDB:EHI_159500"/>
<evidence type="ECO:0000313" key="4">
    <source>
        <dbReference type="Proteomes" id="UP000078387"/>
    </source>
</evidence>
<protein>
    <submittedName>
        <fullName evidence="3">Rho guanine nucleotide exchange factor putative</fullName>
    </submittedName>
</protein>
<name>A0A5K1TZ12_ENTHI</name>
<gene>
    <name evidence="3" type="ORF">CL6EHI_159500</name>
</gene>
<reference evidence="3 4" key="1">
    <citation type="submission" date="2016-05" db="EMBL/GenBank/DDBJ databases">
        <title>First whole genome sequencing of Entamoeba histolytica HM1:IMSS-clone-6.</title>
        <authorList>
            <person name="Mukherjee Avik.K."/>
            <person name="Izumyama S."/>
            <person name="Nakada-Tsukui K."/>
            <person name="Nozaki T."/>
        </authorList>
    </citation>
    <scope>NUCLEOTIDE SEQUENCE [LARGE SCALE GENOMIC DNA]</scope>
    <source>
        <strain evidence="3 4">HM1:IMSS clone 6</strain>
    </source>
</reference>
<evidence type="ECO:0000313" key="3">
    <source>
        <dbReference type="EMBL" id="GAT93285.1"/>
    </source>
</evidence>
<dbReference type="GO" id="GO:0005737">
    <property type="term" value="C:cytoplasm"/>
    <property type="evidence" value="ECO:0007669"/>
    <property type="project" value="TreeGrafter"/>
</dbReference>
<dbReference type="VEuPathDB" id="AmoebaDB:EHI7A_160280"/>
<feature type="region of interest" description="Disordered" evidence="1">
    <location>
        <begin position="296"/>
        <end position="333"/>
    </location>
</feature>
<dbReference type="AlphaFoldDB" id="A0A5K1TZ12"/>
<dbReference type="PROSITE" id="PS50010">
    <property type="entry name" value="DH_2"/>
    <property type="match status" value="1"/>
</dbReference>
<sequence length="693" mass="80548">MLSPRFKQTLQLKKFSFDSKSKDIGSKYNTTQFQSFYQETFSNELVIFLINGSRFAIPRSCLQKPVALKSAISVFLSMNSSKKEERFELEVDSLVEKQLPIYFEFLINPYGPSTYSNEIFIGLALLRFGIHLEDVINYLKPSNLNEFIYELFERMNDVVVESIMLFDPDKEQSEFFLSYIKNVEHDSKNIVILEQLKHWFTPMIISDGNDFVESNYTPRSATSTDSERHSDLLSKSALDNGTYSPLLSPTRRSQGANSLGVPHEKIKGLKVQSLRGNLPQKKMESLPDIKKAAEIEANEKKTKKRKSFKEPLKNKEKEGIKSPKQKEKEKKVVTPLPKTRETLDTITMVEKDWSQKKYNEQEVIQLEEIIRRHMMQMMYNTNSLRKRKDAFIEFVETERSLLKNMEMMKIYFADPLENEPKVQVVFGLLSQCIAASKSILVTLEQGMNEYKYNTNLGEIINSTLQFISPLLEYSISYNTMATVWKEIKNTINGKKVVQQAAEKISPQTLEQLLIQPVQRAMRYPMMIEGLMKVTSPYNPDYRMLQSAYSGFHQFCQILNERAKMRDRLVEVAKEHQIDSIVAKGRFHLFTAKGELKDKKKQQVIIELCNDKIYFFGKKEKKNVLIKEYELSCDINSSTNGPNVTLVKYSELQPLGIVFNKEQDADEFIRLIQWSISTCFYKLDDERSWMDQLK</sequence>
<dbReference type="Gene3D" id="1.20.900.10">
    <property type="entry name" value="Dbl homology (DH) domain"/>
    <property type="match status" value="1"/>
</dbReference>
<feature type="domain" description="DH" evidence="2">
    <location>
        <begin position="386"/>
        <end position="561"/>
    </location>
</feature>
<organism evidence="3 4">
    <name type="scientific">Entamoeba histolytica</name>
    <dbReference type="NCBI Taxonomy" id="5759"/>
    <lineage>
        <taxon>Eukaryota</taxon>
        <taxon>Amoebozoa</taxon>
        <taxon>Evosea</taxon>
        <taxon>Archamoebae</taxon>
        <taxon>Mastigamoebida</taxon>
        <taxon>Entamoebidae</taxon>
        <taxon>Entamoeba</taxon>
    </lineage>
</organism>
<dbReference type="EMBL" id="BDEQ01000001">
    <property type="protein sequence ID" value="GAT93285.1"/>
    <property type="molecule type" value="Genomic_DNA"/>
</dbReference>
<feature type="region of interest" description="Disordered" evidence="1">
    <location>
        <begin position="216"/>
        <end position="264"/>
    </location>
</feature>
<dbReference type="PANTHER" id="PTHR12673">
    <property type="entry name" value="FACIOGENITAL DYSPLASIA PROTEIN"/>
    <property type="match status" value="1"/>
</dbReference>
<dbReference type="SMART" id="SM00325">
    <property type="entry name" value="RhoGEF"/>
    <property type="match status" value="1"/>
</dbReference>
<dbReference type="GO" id="GO:0005085">
    <property type="term" value="F:guanyl-nucleotide exchange factor activity"/>
    <property type="evidence" value="ECO:0007669"/>
    <property type="project" value="InterPro"/>
</dbReference>